<dbReference type="PANTHER" id="PTHR42685:SF22">
    <property type="entry name" value="CONDITIONED MEDIUM FACTOR RECEPTOR 1"/>
    <property type="match status" value="1"/>
</dbReference>
<dbReference type="NCBIfam" id="TIGR02032">
    <property type="entry name" value="GG-red-SF"/>
    <property type="match status" value="1"/>
</dbReference>
<feature type="domain" description="FAD-binding" evidence="1">
    <location>
        <begin position="4"/>
        <end position="316"/>
    </location>
</feature>
<dbReference type="InterPro" id="IPR050407">
    <property type="entry name" value="Geranylgeranyl_reductase"/>
</dbReference>
<keyword evidence="3" id="KW-1185">Reference proteome</keyword>
<name>F3ZXD9_MAHA5</name>
<dbReference type="GO" id="GO:0016628">
    <property type="term" value="F:oxidoreductase activity, acting on the CH-CH group of donors, NAD or NADP as acceptor"/>
    <property type="evidence" value="ECO:0007669"/>
    <property type="project" value="InterPro"/>
</dbReference>
<dbReference type="SUPFAM" id="SSF51905">
    <property type="entry name" value="FAD/NAD(P)-binding domain"/>
    <property type="match status" value="1"/>
</dbReference>
<dbReference type="Proteomes" id="UP000008457">
    <property type="component" value="Chromosome"/>
</dbReference>
<dbReference type="GO" id="GO:0071949">
    <property type="term" value="F:FAD binding"/>
    <property type="evidence" value="ECO:0007669"/>
    <property type="project" value="InterPro"/>
</dbReference>
<dbReference type="InterPro" id="IPR036188">
    <property type="entry name" value="FAD/NAD-bd_sf"/>
</dbReference>
<gene>
    <name evidence="2" type="ordered locus">Mahau_1403</name>
</gene>
<reference evidence="3" key="1">
    <citation type="submission" date="2010-11" db="EMBL/GenBank/DDBJ databases">
        <title>The complete genome of Mahella australiensis DSM 15567.</title>
        <authorList>
            <consortium name="US DOE Joint Genome Institute (JGI-PGF)"/>
            <person name="Lucas S."/>
            <person name="Copeland A."/>
            <person name="Lapidus A."/>
            <person name="Bruce D."/>
            <person name="Goodwin L."/>
            <person name="Pitluck S."/>
            <person name="Kyrpides N."/>
            <person name="Mavromatis K."/>
            <person name="Pagani I."/>
            <person name="Ivanova N."/>
            <person name="Teshima H."/>
            <person name="Brettin T."/>
            <person name="Detter J.C."/>
            <person name="Han C."/>
            <person name="Tapia R."/>
            <person name="Land M."/>
            <person name="Hauser L."/>
            <person name="Markowitz V."/>
            <person name="Cheng J.-F."/>
            <person name="Hugenholtz P."/>
            <person name="Woyke T."/>
            <person name="Wu D."/>
            <person name="Spring S."/>
            <person name="Pukall R."/>
            <person name="Steenblock K."/>
            <person name="Schneider S."/>
            <person name="Klenk H.-P."/>
            <person name="Eisen J.A."/>
        </authorList>
    </citation>
    <scope>NUCLEOTIDE SEQUENCE [LARGE SCALE GENOMIC DNA]</scope>
    <source>
        <strain evidence="3">DSM 15567 / CIP 107919 / 50-1 BON</strain>
    </source>
</reference>
<reference evidence="2 3" key="2">
    <citation type="journal article" date="2011" name="Stand. Genomic Sci.">
        <title>Complete genome sequence of Mahella australiensis type strain (50-1 BON).</title>
        <authorList>
            <person name="Sikorski J."/>
            <person name="Teshima H."/>
            <person name="Nolan M."/>
            <person name="Lucas S."/>
            <person name="Hammon N."/>
            <person name="Deshpande S."/>
            <person name="Cheng J.F."/>
            <person name="Pitluck S."/>
            <person name="Liolios K."/>
            <person name="Pagani I."/>
            <person name="Ivanova N."/>
            <person name="Huntemann M."/>
            <person name="Mavromatis K."/>
            <person name="Ovchinikova G."/>
            <person name="Pati A."/>
            <person name="Tapia R."/>
            <person name="Han C."/>
            <person name="Goodwin L."/>
            <person name="Chen A."/>
            <person name="Palaniappan K."/>
            <person name="Land M."/>
            <person name="Hauser L."/>
            <person name="Ngatchou-Djao O.D."/>
            <person name="Rohde M."/>
            <person name="Pukall R."/>
            <person name="Spring S."/>
            <person name="Abt B."/>
            <person name="Goker M."/>
            <person name="Detter J.C."/>
            <person name="Woyke T."/>
            <person name="Bristow J."/>
            <person name="Markowitz V."/>
            <person name="Hugenholtz P."/>
            <person name="Eisen J.A."/>
            <person name="Kyrpides N.C."/>
            <person name="Klenk H.P."/>
            <person name="Lapidus A."/>
        </authorList>
    </citation>
    <scope>NUCLEOTIDE SEQUENCE [LARGE SCALE GENOMIC DNA]</scope>
    <source>
        <strain evidence="3">DSM 15567 / CIP 107919 / 50-1 BON</strain>
    </source>
</reference>
<evidence type="ECO:0000313" key="3">
    <source>
        <dbReference type="Proteomes" id="UP000008457"/>
    </source>
</evidence>
<dbReference type="Gene3D" id="3.50.50.60">
    <property type="entry name" value="FAD/NAD(P)-binding domain"/>
    <property type="match status" value="1"/>
</dbReference>
<dbReference type="EMBL" id="CP002360">
    <property type="protein sequence ID" value="AEE96596.1"/>
    <property type="molecule type" value="Genomic_DNA"/>
</dbReference>
<dbReference type="KEGG" id="mas:Mahau_1403"/>
<dbReference type="HOGENOM" id="CLU_024648_5_0_9"/>
<dbReference type="Pfam" id="PF01494">
    <property type="entry name" value="FAD_binding_3"/>
    <property type="match status" value="1"/>
</dbReference>
<dbReference type="InterPro" id="IPR002938">
    <property type="entry name" value="FAD-bd"/>
</dbReference>
<sequence>MIYDLAIIGAGPAGSAAAKIATEGGLSVLLLDKAVFPRDKTCGGMLSAKTLDELGFELPDELMQHEVHKVRVYGYNLDSSEWDEKRTIGKAVKRRHFDDFLVHKAIDTGAYFIEGAKLTAIDQNSTGIVIRTSRGCFSARYVIGADGVFSPTAALAGIHGRLPVWQMGFTMEAEVQVPVLNSDYGTAEFYFIPFLGGFGWAFPQKDGYNIGVGGVAWNHKRLTSYFYEFAERILKYKGINAPVPKAKGCFLPAGGIPRRISKSNIVLAGDAAGFVDPFSGEGIYYALHSGHIAAQTLLEVIEAGGDWGKAYARRCAAEFYHDFRLSLLVALVSGKKTQFQYDVLKENPSMVRAIPIIMCQRHPYDMVLKENLLPMPGRMFRTLIDKHA</sequence>
<evidence type="ECO:0000313" key="2">
    <source>
        <dbReference type="EMBL" id="AEE96596.1"/>
    </source>
</evidence>
<organism evidence="2 3">
    <name type="scientific">Mahella australiensis (strain DSM 15567 / CIP 107919 / 50-1 BON)</name>
    <dbReference type="NCBI Taxonomy" id="697281"/>
    <lineage>
        <taxon>Bacteria</taxon>
        <taxon>Bacillati</taxon>
        <taxon>Bacillota</taxon>
        <taxon>Clostridia</taxon>
        <taxon>Thermoanaerobacterales</taxon>
        <taxon>Thermoanaerobacterales Family IV. Incertae Sedis</taxon>
        <taxon>Mahella</taxon>
    </lineage>
</organism>
<evidence type="ECO:0000259" key="1">
    <source>
        <dbReference type="Pfam" id="PF01494"/>
    </source>
</evidence>
<dbReference type="PRINTS" id="PR00420">
    <property type="entry name" value="RNGMNOXGNASE"/>
</dbReference>
<dbReference type="InterPro" id="IPR011777">
    <property type="entry name" value="Geranylgeranyl_Rdtase_fam"/>
</dbReference>
<dbReference type="PANTHER" id="PTHR42685">
    <property type="entry name" value="GERANYLGERANYL DIPHOSPHATE REDUCTASE"/>
    <property type="match status" value="1"/>
</dbReference>
<proteinExistence type="predicted"/>
<protein>
    <submittedName>
        <fullName evidence="2">Geranylgeranyl reductase</fullName>
    </submittedName>
</protein>
<dbReference type="AlphaFoldDB" id="F3ZXD9"/>
<dbReference type="STRING" id="697281.Mahau_1403"/>
<dbReference type="eggNOG" id="COG0644">
    <property type="taxonomic scope" value="Bacteria"/>
</dbReference>
<accession>F3ZXD9</accession>
<dbReference type="OrthoDB" id="9806565at2"/>
<dbReference type="RefSeq" id="WP_013781025.1">
    <property type="nucleotide sequence ID" value="NC_015520.1"/>
</dbReference>